<keyword evidence="3" id="KW-0804">Transcription</keyword>
<dbReference type="SMART" id="SM00342">
    <property type="entry name" value="HTH_ARAC"/>
    <property type="match status" value="1"/>
</dbReference>
<dbReference type="Pfam" id="PF12833">
    <property type="entry name" value="HTH_18"/>
    <property type="match status" value="1"/>
</dbReference>
<evidence type="ECO:0000313" key="6">
    <source>
        <dbReference type="EMBL" id="QBR01309.1"/>
    </source>
</evidence>
<dbReference type="PROSITE" id="PS00041">
    <property type="entry name" value="HTH_ARAC_FAMILY_1"/>
    <property type="match status" value="1"/>
</dbReference>
<proteinExistence type="predicted"/>
<dbReference type="EMBL" id="CP038150">
    <property type="protein sequence ID" value="QBR01309.1"/>
    <property type="molecule type" value="Genomic_DNA"/>
</dbReference>
<dbReference type="KEGG" id="ppai:E1956_29320"/>
<keyword evidence="7" id="KW-1185">Reference proteome</keyword>
<name>A0A4P7CYD8_9BURK</name>
<dbReference type="GO" id="GO:0043565">
    <property type="term" value="F:sequence-specific DNA binding"/>
    <property type="evidence" value="ECO:0007669"/>
    <property type="project" value="InterPro"/>
</dbReference>
<dbReference type="AlphaFoldDB" id="A0A4P7CYD8"/>
<dbReference type="InterPro" id="IPR009057">
    <property type="entry name" value="Homeodomain-like_sf"/>
</dbReference>
<gene>
    <name evidence="6" type="ORF">E1956_29320</name>
</gene>
<evidence type="ECO:0000256" key="3">
    <source>
        <dbReference type="ARBA" id="ARBA00023163"/>
    </source>
</evidence>
<feature type="domain" description="HTH araC/xylS-type" evidence="5">
    <location>
        <begin position="258"/>
        <end position="355"/>
    </location>
</feature>
<keyword evidence="2" id="KW-0238">DNA-binding</keyword>
<dbReference type="Pfam" id="PF14525">
    <property type="entry name" value="AraC_binding_2"/>
    <property type="match status" value="1"/>
</dbReference>
<dbReference type="PROSITE" id="PS01124">
    <property type="entry name" value="HTH_ARAC_FAMILY_2"/>
    <property type="match status" value="1"/>
</dbReference>
<dbReference type="GO" id="GO:0003700">
    <property type="term" value="F:DNA-binding transcription factor activity"/>
    <property type="evidence" value="ECO:0007669"/>
    <property type="project" value="InterPro"/>
</dbReference>
<protein>
    <submittedName>
        <fullName evidence="6">AraC family transcriptional regulator</fullName>
    </submittedName>
</protein>
<dbReference type="InterPro" id="IPR018060">
    <property type="entry name" value="HTH_AraC"/>
</dbReference>
<evidence type="ECO:0000259" key="5">
    <source>
        <dbReference type="PROSITE" id="PS01124"/>
    </source>
</evidence>
<feature type="region of interest" description="Disordered" evidence="4">
    <location>
        <begin position="1"/>
        <end position="27"/>
    </location>
</feature>
<dbReference type="InterPro" id="IPR050204">
    <property type="entry name" value="AraC_XylS_family_regulators"/>
</dbReference>
<dbReference type="PANTHER" id="PTHR46796">
    <property type="entry name" value="HTH-TYPE TRANSCRIPTIONAL ACTIVATOR RHAS-RELATED"/>
    <property type="match status" value="1"/>
</dbReference>
<organism evidence="6 7">
    <name type="scientific">Paraburkholderia pallida</name>
    <dbReference type="NCBI Taxonomy" id="2547399"/>
    <lineage>
        <taxon>Bacteria</taxon>
        <taxon>Pseudomonadati</taxon>
        <taxon>Pseudomonadota</taxon>
        <taxon>Betaproteobacteria</taxon>
        <taxon>Burkholderiales</taxon>
        <taxon>Burkholderiaceae</taxon>
        <taxon>Paraburkholderia</taxon>
    </lineage>
</organism>
<dbReference type="Gene3D" id="1.10.10.60">
    <property type="entry name" value="Homeodomain-like"/>
    <property type="match status" value="1"/>
</dbReference>
<dbReference type="OrthoDB" id="185346at2"/>
<sequence length="360" mass="39524">MQPWQRPHRPTLASNHKTVPGTAPIDPTRPRGICFQFGRLERRPVSGGTNMNLVTHHKLPLLRSYEPAETGQHLARFLASTKVTPLGDLERPAQVSGIHIGAFSIAVVALGTAVSLEAVGDGDYAVMIACLEGSGEVEENGQVYPMLANRGYLACPRGVLRARFSRDSVRLVIRMETGLLGALPLQRNMAFGVTNPALAPWFDYVQFLLSSRASIDAIGKDYGVRERVEALMVTLLERTALPAILDDQRQPSVSREVRRAEAFIRENLTKILSLEEIADAAGVSVRTLQASFKRHHDVSPMRYMRDLRLDVAREQILAGSSITDAAFDCGIPHAGRFAQYYRSRFGHLPSSTGPGSESES</sequence>
<accession>A0A4P7CYD8</accession>
<evidence type="ECO:0000313" key="7">
    <source>
        <dbReference type="Proteomes" id="UP000295727"/>
    </source>
</evidence>
<keyword evidence="1" id="KW-0805">Transcription regulation</keyword>
<evidence type="ECO:0000256" key="4">
    <source>
        <dbReference type="SAM" id="MobiDB-lite"/>
    </source>
</evidence>
<dbReference type="Proteomes" id="UP000295727">
    <property type="component" value="Chromosome 3"/>
</dbReference>
<dbReference type="InterPro" id="IPR018062">
    <property type="entry name" value="HTH_AraC-typ_CS"/>
</dbReference>
<evidence type="ECO:0000256" key="1">
    <source>
        <dbReference type="ARBA" id="ARBA00023015"/>
    </source>
</evidence>
<reference evidence="6 7" key="1">
    <citation type="submission" date="2019-03" db="EMBL/GenBank/DDBJ databases">
        <title>Paraburkholderia sp. 7MH5, isolated from subtropical forest soil.</title>
        <authorList>
            <person name="Gao Z.-H."/>
            <person name="Qiu L.-H."/>
        </authorList>
    </citation>
    <scope>NUCLEOTIDE SEQUENCE [LARGE SCALE GENOMIC DNA]</scope>
    <source>
        <strain evidence="6 7">7MH5</strain>
    </source>
</reference>
<dbReference type="SUPFAM" id="SSF46689">
    <property type="entry name" value="Homeodomain-like"/>
    <property type="match status" value="1"/>
</dbReference>
<dbReference type="InterPro" id="IPR035418">
    <property type="entry name" value="AraC-bd_2"/>
</dbReference>
<evidence type="ECO:0000256" key="2">
    <source>
        <dbReference type="ARBA" id="ARBA00023125"/>
    </source>
</evidence>